<dbReference type="RefSeq" id="WP_345023983.1">
    <property type="nucleotide sequence ID" value="NZ_BAABDO010000097.1"/>
</dbReference>
<protein>
    <submittedName>
        <fullName evidence="1">Uncharacterized protein</fullName>
    </submittedName>
</protein>
<sequence>MASLDRPRESDAEQVTDPRGAAFTAALAGLARGHKLMVTEVSPTRFKVAQGPESRGLEVEARQRADDGGRWWFCWGGTVWLCEADNPTDALVQIKGALKRITSPWSQPEDAGVSGVRS</sequence>
<gene>
    <name evidence="1" type="ORF">GCM10022416_49420</name>
</gene>
<dbReference type="EMBL" id="BAABDO010000097">
    <property type="protein sequence ID" value="GAA4151811.1"/>
    <property type="molecule type" value="Genomic_DNA"/>
</dbReference>
<keyword evidence="2" id="KW-1185">Reference proteome</keyword>
<accession>A0ABP7ZE08</accession>
<organism evidence="1 2">
    <name type="scientific">Actinomadura keratinilytica</name>
    <dbReference type="NCBI Taxonomy" id="547461"/>
    <lineage>
        <taxon>Bacteria</taxon>
        <taxon>Bacillati</taxon>
        <taxon>Actinomycetota</taxon>
        <taxon>Actinomycetes</taxon>
        <taxon>Streptosporangiales</taxon>
        <taxon>Thermomonosporaceae</taxon>
        <taxon>Actinomadura</taxon>
    </lineage>
</organism>
<proteinExistence type="predicted"/>
<comment type="caution">
    <text evidence="1">The sequence shown here is derived from an EMBL/GenBank/DDBJ whole genome shotgun (WGS) entry which is preliminary data.</text>
</comment>
<name>A0ABP7ZE08_9ACTN</name>
<dbReference type="Proteomes" id="UP001500266">
    <property type="component" value="Unassembled WGS sequence"/>
</dbReference>
<reference evidence="2" key="1">
    <citation type="journal article" date="2019" name="Int. J. Syst. Evol. Microbiol.">
        <title>The Global Catalogue of Microorganisms (GCM) 10K type strain sequencing project: providing services to taxonomists for standard genome sequencing and annotation.</title>
        <authorList>
            <consortium name="The Broad Institute Genomics Platform"/>
            <consortium name="The Broad Institute Genome Sequencing Center for Infectious Disease"/>
            <person name="Wu L."/>
            <person name="Ma J."/>
        </authorList>
    </citation>
    <scope>NUCLEOTIDE SEQUENCE [LARGE SCALE GENOMIC DNA]</scope>
    <source>
        <strain evidence="2">JCM 17316</strain>
    </source>
</reference>
<evidence type="ECO:0000313" key="2">
    <source>
        <dbReference type="Proteomes" id="UP001500266"/>
    </source>
</evidence>
<evidence type="ECO:0000313" key="1">
    <source>
        <dbReference type="EMBL" id="GAA4151811.1"/>
    </source>
</evidence>